<dbReference type="InterPro" id="IPR027417">
    <property type="entry name" value="P-loop_NTPase"/>
</dbReference>
<evidence type="ECO:0000313" key="9">
    <source>
        <dbReference type="Proteomes" id="UP001183420"/>
    </source>
</evidence>
<feature type="compositionally biased region" description="Basic residues" evidence="5">
    <location>
        <begin position="788"/>
        <end position="797"/>
    </location>
</feature>
<keyword evidence="9" id="KW-1185">Reference proteome</keyword>
<dbReference type="InterPro" id="IPR011545">
    <property type="entry name" value="DEAD/DEAH_box_helicase_dom"/>
</dbReference>
<dbReference type="RefSeq" id="WP_311601779.1">
    <property type="nucleotide sequence ID" value="NZ_JAVREM010000042.1"/>
</dbReference>
<dbReference type="InterPro" id="IPR057342">
    <property type="entry name" value="DEXDc_RapA"/>
</dbReference>
<dbReference type="EMBL" id="JAVREM010000042">
    <property type="protein sequence ID" value="MDT0321557.1"/>
    <property type="molecule type" value="Genomic_DNA"/>
</dbReference>
<keyword evidence="3 8" id="KW-0347">Helicase</keyword>
<name>A0ABU2LVE3_9ACTN</name>
<feature type="region of interest" description="Disordered" evidence="5">
    <location>
        <begin position="769"/>
        <end position="812"/>
    </location>
</feature>
<proteinExistence type="predicted"/>
<dbReference type="Pfam" id="PF00270">
    <property type="entry name" value="DEAD"/>
    <property type="match status" value="1"/>
</dbReference>
<dbReference type="SUPFAM" id="SSF52540">
    <property type="entry name" value="P-loop containing nucleoside triphosphate hydrolases"/>
    <property type="match status" value="1"/>
</dbReference>
<keyword evidence="2" id="KW-0378">Hydrolase</keyword>
<evidence type="ECO:0000259" key="7">
    <source>
        <dbReference type="PROSITE" id="PS51194"/>
    </source>
</evidence>
<dbReference type="Proteomes" id="UP001183420">
    <property type="component" value="Unassembled WGS sequence"/>
</dbReference>
<dbReference type="CDD" id="cd18011">
    <property type="entry name" value="DEXDc_RapA"/>
    <property type="match status" value="1"/>
</dbReference>
<evidence type="ECO:0000313" key="8">
    <source>
        <dbReference type="EMBL" id="MDT0321557.1"/>
    </source>
</evidence>
<reference evidence="9" key="1">
    <citation type="submission" date="2023-07" db="EMBL/GenBank/DDBJ databases">
        <title>30 novel species of actinomycetes from the DSMZ collection.</title>
        <authorList>
            <person name="Nouioui I."/>
        </authorList>
    </citation>
    <scope>NUCLEOTIDE SEQUENCE [LARGE SCALE GENOMIC DNA]</scope>
    <source>
        <strain evidence="9">DSM 44918</strain>
    </source>
</reference>
<keyword evidence="1" id="KW-0547">Nucleotide-binding</keyword>
<sequence length="1025" mass="112626">MSPLFTPGDLVSARGRDWVVLPGTTEHGILARPLDGDAEYDTLILPAERPRPSGFAAPRLPERHSTTTPQGTDAIGDFASAQLLRTALRVTATSSAGPFRSLSGIAVQPRQYQLVPLMLALRMETVRLLIGDDVGIGKTVEAALIAKELLEQGTVTRLSVLCSPALAEQWQRELRDKFGLDAQLVLPSTAERLQRGIEDDVSLFTRYPYTVVSTDFIKQSTRRGVFLRTCPELLIVDEAHGCVGTGPGHQQRYELLKALAEDPTRHLILVTATPHSGERTAFAKLTGLLNPELATLDPTIPGHRDRLARHLVQRRRRDVRSFLGEDTPFPEDRELREVEYRLDEPYRRFVADVITFARTQVRHSNGELRQRMSWWSALALLRCVLSSPEAGHATLTTRAAVADAHTTEEADRLGREEIYELADDESLEGVDAIPGTALDDDTAPETATRADAAHRAALRAFARRAKDLADPAHDAKLRLLIEEVRALLVDGYDPIVFCRYIPTATYVQRHLAKALERRAQVTAVTGLMPPEAREDVIAELATRPGRQVLVATDCLSEGVNLQERFGAVLHYDLSWNPTRHEQREGRVDRFGQRRRRVRAVTLYTPDTGIDGTVLSVLIRKHRAIADQTGVALPVPKETAEGVVRALTESLLLHGHQAPDQLSFDFGSDAALGAARDQLHREWESAAARESKVPTKFAHSALDPEQVRRELDAVRQALGEPGDIAHFTQEALTAVGAAVRPGTSGFTIQPRTLPPGLRHSLGYFETDDQAAAAATTGRRAPTQATTRGGRSKGGKTRSKTPAGTPDELAFRPDLPVAPGEAALVRTDPAVRAIARYVLDSALDPTVPDRDRPARRLGVLRTSAVPRRTVLLLVRFRFRLTIPGKSTASAKEMVAEDPRVLAWRREETGELHWLDDEATARLLAAVPDSNTNPHLRESQMRRALDELDRPEVRDHLTATSGQLAEQLTTAHQRVRQAAGERGRNLGAAAARRITVTPSGDPDLLGVYVYLPHAAASLDHTADRGATR</sequence>
<dbReference type="InterPro" id="IPR001650">
    <property type="entry name" value="Helicase_C-like"/>
</dbReference>
<evidence type="ECO:0000259" key="6">
    <source>
        <dbReference type="PROSITE" id="PS51192"/>
    </source>
</evidence>
<dbReference type="CDD" id="cd18793">
    <property type="entry name" value="SF2_C_SNF"/>
    <property type="match status" value="1"/>
</dbReference>
<feature type="domain" description="Helicase C-terminal" evidence="7">
    <location>
        <begin position="476"/>
        <end position="640"/>
    </location>
</feature>
<protein>
    <submittedName>
        <fullName evidence="8">Helicase-related protein</fullName>
    </submittedName>
</protein>
<dbReference type="InterPro" id="IPR014001">
    <property type="entry name" value="Helicase_ATP-bd"/>
</dbReference>
<dbReference type="InterPro" id="IPR038718">
    <property type="entry name" value="SNF2-like_sf"/>
</dbReference>
<feature type="region of interest" description="Disordered" evidence="5">
    <location>
        <begin position="50"/>
        <end position="72"/>
    </location>
</feature>
<dbReference type="Pfam" id="PF00271">
    <property type="entry name" value="Helicase_C"/>
    <property type="match status" value="1"/>
</dbReference>
<evidence type="ECO:0000256" key="5">
    <source>
        <dbReference type="SAM" id="MobiDB-lite"/>
    </source>
</evidence>
<accession>A0ABU2LVE3</accession>
<dbReference type="PROSITE" id="PS51192">
    <property type="entry name" value="HELICASE_ATP_BIND_1"/>
    <property type="match status" value="1"/>
</dbReference>
<evidence type="ECO:0000256" key="3">
    <source>
        <dbReference type="ARBA" id="ARBA00022806"/>
    </source>
</evidence>
<comment type="caution">
    <text evidence="8">The sequence shown here is derived from an EMBL/GenBank/DDBJ whole genome shotgun (WGS) entry which is preliminary data.</text>
</comment>
<dbReference type="PANTHER" id="PTHR45766">
    <property type="entry name" value="DNA ANNEALING HELICASE AND ENDONUCLEASE ZRANB3 FAMILY MEMBER"/>
    <property type="match status" value="1"/>
</dbReference>
<keyword evidence="4" id="KW-0067">ATP-binding</keyword>
<dbReference type="SMART" id="SM00487">
    <property type="entry name" value="DEXDc"/>
    <property type="match status" value="1"/>
</dbReference>
<evidence type="ECO:0000256" key="2">
    <source>
        <dbReference type="ARBA" id="ARBA00022801"/>
    </source>
</evidence>
<dbReference type="GO" id="GO:0004386">
    <property type="term" value="F:helicase activity"/>
    <property type="evidence" value="ECO:0007669"/>
    <property type="project" value="UniProtKB-KW"/>
</dbReference>
<dbReference type="Gene3D" id="3.40.50.10810">
    <property type="entry name" value="Tandem AAA-ATPase domain"/>
    <property type="match status" value="1"/>
</dbReference>
<evidence type="ECO:0000256" key="4">
    <source>
        <dbReference type="ARBA" id="ARBA00022840"/>
    </source>
</evidence>
<dbReference type="InterPro" id="IPR049730">
    <property type="entry name" value="SNF2/RAD54-like_C"/>
</dbReference>
<dbReference type="PROSITE" id="PS51194">
    <property type="entry name" value="HELICASE_CTER"/>
    <property type="match status" value="1"/>
</dbReference>
<gene>
    <name evidence="8" type="ORF">RNC47_24815</name>
</gene>
<dbReference type="SMART" id="SM00490">
    <property type="entry name" value="HELICc"/>
    <property type="match status" value="1"/>
</dbReference>
<dbReference type="Gene3D" id="3.40.50.300">
    <property type="entry name" value="P-loop containing nucleotide triphosphate hydrolases"/>
    <property type="match status" value="1"/>
</dbReference>
<feature type="domain" description="Helicase ATP-binding" evidence="6">
    <location>
        <begin position="119"/>
        <end position="292"/>
    </location>
</feature>
<dbReference type="PANTHER" id="PTHR45766:SF6">
    <property type="entry name" value="SWI_SNF-RELATED MATRIX-ASSOCIATED ACTIN-DEPENDENT REGULATOR OF CHROMATIN SUBFAMILY A-LIKE PROTEIN 1"/>
    <property type="match status" value="1"/>
</dbReference>
<feature type="compositionally biased region" description="Low complexity" evidence="5">
    <location>
        <begin position="769"/>
        <end position="787"/>
    </location>
</feature>
<organism evidence="8 9">
    <name type="scientific">Streptomyces millisiae</name>
    <dbReference type="NCBI Taxonomy" id="3075542"/>
    <lineage>
        <taxon>Bacteria</taxon>
        <taxon>Bacillati</taxon>
        <taxon>Actinomycetota</taxon>
        <taxon>Actinomycetes</taxon>
        <taxon>Kitasatosporales</taxon>
        <taxon>Streptomycetaceae</taxon>
        <taxon>Streptomyces</taxon>
    </lineage>
</organism>
<evidence type="ECO:0000256" key="1">
    <source>
        <dbReference type="ARBA" id="ARBA00022741"/>
    </source>
</evidence>